<organism evidence="12 13">
    <name type="scientific">Coemansia reversa (strain ATCC 12441 / NRRL 1564)</name>
    <dbReference type="NCBI Taxonomy" id="763665"/>
    <lineage>
        <taxon>Eukaryota</taxon>
        <taxon>Fungi</taxon>
        <taxon>Fungi incertae sedis</taxon>
        <taxon>Zoopagomycota</taxon>
        <taxon>Kickxellomycotina</taxon>
        <taxon>Kickxellomycetes</taxon>
        <taxon>Kickxellales</taxon>
        <taxon>Kickxellaceae</taxon>
        <taxon>Coemansia</taxon>
    </lineage>
</organism>
<proteinExistence type="inferred from homology"/>
<dbReference type="GO" id="GO:0005739">
    <property type="term" value="C:mitochondrion"/>
    <property type="evidence" value="ECO:0007669"/>
    <property type="project" value="UniProtKB-SubCell"/>
</dbReference>
<comment type="function">
    <text evidence="7 9">Excises uracil residues from the DNA which can arise as a result of misincorporation of dUMP residues by DNA polymerase or due to deamination of cytosine.</text>
</comment>
<dbReference type="GO" id="GO:0004844">
    <property type="term" value="F:uracil DNA N-glycosylase activity"/>
    <property type="evidence" value="ECO:0007669"/>
    <property type="project" value="UniProtKB-UniRule"/>
</dbReference>
<dbReference type="Pfam" id="PF03167">
    <property type="entry name" value="UDG"/>
    <property type="match status" value="1"/>
</dbReference>
<dbReference type="NCBIfam" id="NF003589">
    <property type="entry name" value="PRK05254.1-2"/>
    <property type="match status" value="1"/>
</dbReference>
<comment type="similarity">
    <text evidence="1 7 9">Belongs to the uracil-DNA glycosylase (UDG) superfamily. UNG family.</text>
</comment>
<reference evidence="12 13" key="1">
    <citation type="journal article" date="2015" name="Genome Biol. Evol.">
        <title>Phylogenomic analyses indicate that early fungi evolved digesting cell walls of algal ancestors of land plants.</title>
        <authorList>
            <person name="Chang Y."/>
            <person name="Wang S."/>
            <person name="Sekimoto S."/>
            <person name="Aerts A.L."/>
            <person name="Choi C."/>
            <person name="Clum A."/>
            <person name="LaButti K.M."/>
            <person name="Lindquist E.A."/>
            <person name="Yee Ngan C."/>
            <person name="Ohm R.A."/>
            <person name="Salamov A.A."/>
            <person name="Grigoriev I.V."/>
            <person name="Spatafora J.W."/>
            <person name="Berbee M.L."/>
        </authorList>
    </citation>
    <scope>NUCLEOTIDE SEQUENCE [LARGE SCALE GENOMIC DNA]</scope>
    <source>
        <strain evidence="12 13">NRRL 1564</strain>
    </source>
</reference>
<dbReference type="OrthoDB" id="10031947at2759"/>
<dbReference type="HAMAP" id="MF_00148">
    <property type="entry name" value="UDG"/>
    <property type="match status" value="1"/>
</dbReference>
<dbReference type="PROSITE" id="PS00130">
    <property type="entry name" value="U_DNA_GLYCOSYLASE"/>
    <property type="match status" value="1"/>
</dbReference>
<evidence type="ECO:0000256" key="1">
    <source>
        <dbReference type="ARBA" id="ARBA00008184"/>
    </source>
</evidence>
<feature type="active site" description="Proton acceptor" evidence="7 8">
    <location>
        <position position="135"/>
    </location>
</feature>
<dbReference type="GO" id="GO:0005634">
    <property type="term" value="C:nucleus"/>
    <property type="evidence" value="ECO:0007669"/>
    <property type="project" value="UniProtKB-SubCell"/>
</dbReference>
<evidence type="ECO:0000256" key="9">
    <source>
        <dbReference type="RuleBase" id="RU003780"/>
    </source>
</evidence>
<keyword evidence="3 7" id="KW-0378">Hydrolase</keyword>
<comment type="subcellular location">
    <subcellularLocation>
        <location evidence="7">Mitochondrion</location>
    </subcellularLocation>
    <subcellularLocation>
        <location evidence="7">Nucleus</location>
    </subcellularLocation>
</comment>
<name>A0A2G5B3K9_COERN</name>
<keyword evidence="2 7" id="KW-0227">DNA damage</keyword>
<evidence type="ECO:0000256" key="10">
    <source>
        <dbReference type="SAM" id="MobiDB-lite"/>
    </source>
</evidence>
<sequence length="324" mass="36759">MNAKTEKETRGNKRKTLDSYFKVPSKKNNKPTATDKQHLEQKIIITPNSNNVTPNSSNVSKLDPIEYRLELATIDSSWLTRLEPELTKPYFRELKRFLKQQHAAGKEVYPLAQDVYSWSRYAPLHKVKVVIIGQDPYHGPKQAHGLAFSVRPQVSIPPSLLNMFKALERDYPNEFKRPSHGYLRGWAEQGVLLLNASLTVERSKANSHAGKGWEYLTDRVIEIINQGENVVFMLWGAYAQKKGKSLDTKKHLVLKSVHPSPLSAHRGFFEAGHFRKANKYLEEHGKLPIDWSYLPAEEADPLTSEFTNTLDPLTSKIPPPPAGA</sequence>
<evidence type="ECO:0000259" key="11">
    <source>
        <dbReference type="SMART" id="SM00986"/>
    </source>
</evidence>
<dbReference type="InterPro" id="IPR002043">
    <property type="entry name" value="UDG_fam1"/>
</dbReference>
<dbReference type="GO" id="GO:0097510">
    <property type="term" value="P:base-excision repair, AP site formation via deaminated base removal"/>
    <property type="evidence" value="ECO:0007669"/>
    <property type="project" value="TreeGrafter"/>
</dbReference>
<feature type="region of interest" description="Disordered" evidence="10">
    <location>
        <begin position="1"/>
        <end position="37"/>
    </location>
</feature>
<dbReference type="Gene3D" id="3.40.470.10">
    <property type="entry name" value="Uracil-DNA glycosylase-like domain"/>
    <property type="match status" value="1"/>
</dbReference>
<dbReference type="PANTHER" id="PTHR11264:SF0">
    <property type="entry name" value="URACIL-DNA GLYCOSYLASE"/>
    <property type="match status" value="1"/>
</dbReference>
<dbReference type="NCBIfam" id="NF003592">
    <property type="entry name" value="PRK05254.1-5"/>
    <property type="match status" value="1"/>
</dbReference>
<feature type="domain" description="Uracil-DNA glycosylase-like" evidence="11">
    <location>
        <begin position="120"/>
        <end position="281"/>
    </location>
</feature>
<evidence type="ECO:0000256" key="8">
    <source>
        <dbReference type="PROSITE-ProRule" id="PRU10072"/>
    </source>
</evidence>
<dbReference type="AlphaFoldDB" id="A0A2G5B3K9"/>
<dbReference type="EC" id="3.2.2.27" evidence="7 9"/>
<keyword evidence="6 7" id="KW-0539">Nucleus</keyword>
<dbReference type="FunFam" id="3.40.470.10:FF:000007">
    <property type="entry name" value="Uracil-DNA glycosylase"/>
    <property type="match status" value="1"/>
</dbReference>
<dbReference type="SMART" id="SM00986">
    <property type="entry name" value="UDG"/>
    <property type="match status" value="1"/>
</dbReference>
<evidence type="ECO:0000256" key="5">
    <source>
        <dbReference type="ARBA" id="ARBA00023204"/>
    </source>
</evidence>
<evidence type="ECO:0000256" key="6">
    <source>
        <dbReference type="ARBA" id="ARBA00023242"/>
    </source>
</evidence>
<evidence type="ECO:0000256" key="4">
    <source>
        <dbReference type="ARBA" id="ARBA00023128"/>
    </source>
</evidence>
<dbReference type="STRING" id="763665.A0A2G5B3K9"/>
<dbReference type="SMART" id="SM00987">
    <property type="entry name" value="UreE_C"/>
    <property type="match status" value="1"/>
</dbReference>
<dbReference type="NCBIfam" id="NF003588">
    <property type="entry name" value="PRK05254.1-1"/>
    <property type="match status" value="1"/>
</dbReference>
<evidence type="ECO:0000256" key="2">
    <source>
        <dbReference type="ARBA" id="ARBA00022763"/>
    </source>
</evidence>
<protein>
    <recommendedName>
        <fullName evidence="7 9">Uracil-DNA glycosylase</fullName>
        <shortName evidence="7">UDG</shortName>
        <ecNumber evidence="7 9">3.2.2.27</ecNumber>
    </recommendedName>
</protein>
<accession>A0A2G5B3K9</accession>
<feature type="compositionally biased region" description="Basic and acidic residues" evidence="10">
    <location>
        <begin position="1"/>
        <end position="17"/>
    </location>
</feature>
<evidence type="ECO:0000256" key="3">
    <source>
        <dbReference type="ARBA" id="ARBA00022801"/>
    </source>
</evidence>
<comment type="catalytic activity">
    <reaction evidence="7 9">
        <text>Hydrolyzes single-stranded DNA or mismatched double-stranded DNA and polynucleotides, releasing free uracil.</text>
        <dbReference type="EC" id="3.2.2.27"/>
    </reaction>
</comment>
<dbReference type="SUPFAM" id="SSF52141">
    <property type="entry name" value="Uracil-DNA glycosylase-like"/>
    <property type="match status" value="1"/>
</dbReference>
<dbReference type="NCBIfam" id="NF003591">
    <property type="entry name" value="PRK05254.1-4"/>
    <property type="match status" value="1"/>
</dbReference>
<dbReference type="Proteomes" id="UP000242474">
    <property type="component" value="Unassembled WGS sequence"/>
</dbReference>
<evidence type="ECO:0000313" key="13">
    <source>
        <dbReference type="Proteomes" id="UP000242474"/>
    </source>
</evidence>
<keyword evidence="5 7" id="KW-0234">DNA repair</keyword>
<gene>
    <name evidence="7" type="primary">UNG1</name>
    <name evidence="12" type="ORF">COEREDRAFT_83590</name>
</gene>
<dbReference type="NCBIfam" id="TIGR00628">
    <property type="entry name" value="ung"/>
    <property type="match status" value="1"/>
</dbReference>
<dbReference type="EMBL" id="KZ303541">
    <property type="protein sequence ID" value="PIA13297.1"/>
    <property type="molecule type" value="Genomic_DNA"/>
</dbReference>
<evidence type="ECO:0000313" key="12">
    <source>
        <dbReference type="EMBL" id="PIA13297.1"/>
    </source>
</evidence>
<dbReference type="InterPro" id="IPR036895">
    <property type="entry name" value="Uracil-DNA_glycosylase-like_sf"/>
</dbReference>
<evidence type="ECO:0000256" key="7">
    <source>
        <dbReference type="HAMAP-Rule" id="MF_03166"/>
    </source>
</evidence>
<dbReference type="InterPro" id="IPR018085">
    <property type="entry name" value="Ura-DNA_Glyclase_AS"/>
</dbReference>
<dbReference type="PANTHER" id="PTHR11264">
    <property type="entry name" value="URACIL-DNA GLYCOSYLASE"/>
    <property type="match status" value="1"/>
</dbReference>
<dbReference type="CDD" id="cd10027">
    <property type="entry name" value="UDG-F1-like"/>
    <property type="match status" value="1"/>
</dbReference>
<dbReference type="InterPro" id="IPR005122">
    <property type="entry name" value="Uracil-DNA_glycosylase-like"/>
</dbReference>
<keyword evidence="13" id="KW-1185">Reference proteome</keyword>
<keyword evidence="4 7" id="KW-0496">Mitochondrion</keyword>